<keyword evidence="2" id="KW-1185">Reference proteome</keyword>
<protein>
    <submittedName>
        <fullName evidence="1">Uncharacterized protein</fullName>
    </submittedName>
</protein>
<dbReference type="EMBL" id="CM042032">
    <property type="protein sequence ID" value="KAI3776603.1"/>
    <property type="molecule type" value="Genomic_DNA"/>
</dbReference>
<sequence length="226" mass="24897">MSSSPRSPTSPVDQEPEVPTVPSPEPKRQRLTPIDDAIVHDEPFHQVPPPLTADIPSSSSSSSRVLPPLRYPLEQVLAAFVAKMYREIGNMREAAGEITGLRGNINLTAAELTAIINERVAEALAANPTGGQNNNQQAKHASGTLEGPALTWGNQQAQMLTLEMANALTWEEFKNMLKEEYCPRDEVQKLEAELWNLKMEGSEIEAYTTRSHELETLCPQNCDPNV</sequence>
<evidence type="ECO:0000313" key="2">
    <source>
        <dbReference type="Proteomes" id="UP001056120"/>
    </source>
</evidence>
<comment type="caution">
    <text evidence="1">The sequence shown here is derived from an EMBL/GenBank/DDBJ whole genome shotgun (WGS) entry which is preliminary data.</text>
</comment>
<gene>
    <name evidence="1" type="ORF">L1987_46389</name>
</gene>
<organism evidence="1 2">
    <name type="scientific">Smallanthus sonchifolius</name>
    <dbReference type="NCBI Taxonomy" id="185202"/>
    <lineage>
        <taxon>Eukaryota</taxon>
        <taxon>Viridiplantae</taxon>
        <taxon>Streptophyta</taxon>
        <taxon>Embryophyta</taxon>
        <taxon>Tracheophyta</taxon>
        <taxon>Spermatophyta</taxon>
        <taxon>Magnoliopsida</taxon>
        <taxon>eudicotyledons</taxon>
        <taxon>Gunneridae</taxon>
        <taxon>Pentapetalae</taxon>
        <taxon>asterids</taxon>
        <taxon>campanulids</taxon>
        <taxon>Asterales</taxon>
        <taxon>Asteraceae</taxon>
        <taxon>Asteroideae</taxon>
        <taxon>Heliantheae alliance</taxon>
        <taxon>Millerieae</taxon>
        <taxon>Smallanthus</taxon>
    </lineage>
</organism>
<reference evidence="2" key="1">
    <citation type="journal article" date="2022" name="Mol. Ecol. Resour.">
        <title>The genomes of chicory, endive, great burdock and yacon provide insights into Asteraceae palaeo-polyploidization history and plant inulin production.</title>
        <authorList>
            <person name="Fan W."/>
            <person name="Wang S."/>
            <person name="Wang H."/>
            <person name="Wang A."/>
            <person name="Jiang F."/>
            <person name="Liu H."/>
            <person name="Zhao H."/>
            <person name="Xu D."/>
            <person name="Zhang Y."/>
        </authorList>
    </citation>
    <scope>NUCLEOTIDE SEQUENCE [LARGE SCALE GENOMIC DNA]</scope>
    <source>
        <strain evidence="2">cv. Yunnan</strain>
    </source>
</reference>
<proteinExistence type="predicted"/>
<dbReference type="Proteomes" id="UP001056120">
    <property type="component" value="Linkage Group LG15"/>
</dbReference>
<evidence type="ECO:0000313" key="1">
    <source>
        <dbReference type="EMBL" id="KAI3776603.1"/>
    </source>
</evidence>
<reference evidence="1 2" key="2">
    <citation type="journal article" date="2022" name="Mol. Ecol. Resour.">
        <title>The genomes of chicory, endive, great burdock and yacon provide insights into Asteraceae paleo-polyploidization history and plant inulin production.</title>
        <authorList>
            <person name="Fan W."/>
            <person name="Wang S."/>
            <person name="Wang H."/>
            <person name="Wang A."/>
            <person name="Jiang F."/>
            <person name="Liu H."/>
            <person name="Zhao H."/>
            <person name="Xu D."/>
            <person name="Zhang Y."/>
        </authorList>
    </citation>
    <scope>NUCLEOTIDE SEQUENCE [LARGE SCALE GENOMIC DNA]</scope>
    <source>
        <strain evidence="2">cv. Yunnan</strain>
        <tissue evidence="1">Leaves</tissue>
    </source>
</reference>
<accession>A0ACB9FZJ3</accession>
<name>A0ACB9FZJ3_9ASTR</name>